<feature type="region of interest" description="Disordered" evidence="1">
    <location>
        <begin position="28"/>
        <end position="52"/>
    </location>
</feature>
<evidence type="ECO:0000256" key="1">
    <source>
        <dbReference type="SAM" id="MobiDB-lite"/>
    </source>
</evidence>
<organism evidence="2 3">
    <name type="scientific">Caligus rogercresseyi</name>
    <name type="common">Sea louse</name>
    <dbReference type="NCBI Taxonomy" id="217165"/>
    <lineage>
        <taxon>Eukaryota</taxon>
        <taxon>Metazoa</taxon>
        <taxon>Ecdysozoa</taxon>
        <taxon>Arthropoda</taxon>
        <taxon>Crustacea</taxon>
        <taxon>Multicrustacea</taxon>
        <taxon>Hexanauplia</taxon>
        <taxon>Copepoda</taxon>
        <taxon>Siphonostomatoida</taxon>
        <taxon>Caligidae</taxon>
        <taxon>Caligus</taxon>
    </lineage>
</organism>
<protein>
    <submittedName>
        <fullName evidence="2">Uncharacterized protein</fullName>
    </submittedName>
</protein>
<sequence>MTGLPAVPSYTTFVTIIHRDIASDQAWSKKGTLGGHDSPEGDRPILCIKEDG</sequence>
<dbReference type="AlphaFoldDB" id="A0A7T8HJ05"/>
<accession>A0A7T8HJ05</accession>
<evidence type="ECO:0000313" key="2">
    <source>
        <dbReference type="EMBL" id="QQP50989.1"/>
    </source>
</evidence>
<dbReference type="Proteomes" id="UP000595437">
    <property type="component" value="Chromosome 8"/>
</dbReference>
<name>A0A7T8HJ05_CALRO</name>
<feature type="compositionally biased region" description="Basic and acidic residues" evidence="1">
    <location>
        <begin position="37"/>
        <end position="52"/>
    </location>
</feature>
<keyword evidence="3" id="KW-1185">Reference proteome</keyword>
<gene>
    <name evidence="2" type="ORF">FKW44_012180</name>
</gene>
<reference evidence="3" key="1">
    <citation type="submission" date="2021-01" db="EMBL/GenBank/DDBJ databases">
        <title>Caligus Genome Assembly.</title>
        <authorList>
            <person name="Gallardo-Escarate C."/>
        </authorList>
    </citation>
    <scope>NUCLEOTIDE SEQUENCE [LARGE SCALE GENOMIC DNA]</scope>
</reference>
<proteinExistence type="predicted"/>
<evidence type="ECO:0000313" key="3">
    <source>
        <dbReference type="Proteomes" id="UP000595437"/>
    </source>
</evidence>
<dbReference type="EMBL" id="CP045897">
    <property type="protein sequence ID" value="QQP50989.1"/>
    <property type="molecule type" value="Genomic_DNA"/>
</dbReference>